<dbReference type="Proteomes" id="UP000287746">
    <property type="component" value="Unassembled WGS sequence"/>
</dbReference>
<reference evidence="1 2" key="1">
    <citation type="submission" date="2018-07" db="EMBL/GenBank/DDBJ databases">
        <title>Genomic and Epidemiologic Investigation of an Indolent Hospital Outbreak.</title>
        <authorList>
            <person name="Johnson R.C."/>
            <person name="Deming C."/>
            <person name="Conlan S."/>
            <person name="Zellmer C.J."/>
            <person name="Michelin A.V."/>
            <person name="Lee-Lin S."/>
            <person name="Thomas P.J."/>
            <person name="Park M."/>
            <person name="Weingarten R.A."/>
            <person name="Less J."/>
            <person name="Dekker J.P."/>
            <person name="Frank K.M."/>
            <person name="Musser K.A."/>
            <person name="Mcquiston J.R."/>
            <person name="Henderson D.K."/>
            <person name="Lau A.F."/>
            <person name="Palmore T.N."/>
            <person name="Segre J.A."/>
        </authorList>
    </citation>
    <scope>NUCLEOTIDE SEQUENCE [LARGE SCALE GENOMIC DNA]</scope>
    <source>
        <strain evidence="1 2">SK-CDC1_0717</strain>
    </source>
</reference>
<evidence type="ECO:0000313" key="1">
    <source>
        <dbReference type="EMBL" id="RSY79621.1"/>
    </source>
</evidence>
<dbReference type="AlphaFoldDB" id="A0A430CQ61"/>
<accession>A0A430CQ61</accession>
<gene>
    <name evidence="1" type="ORF">DAH66_16790</name>
</gene>
<sequence>MEQFEVKAQAILLGTAFLSIVSTNSYAQTKEQLQAEGEFVRTLIRARDAKDCRLQLRLIDERQTELRSQVKSLRHSKQAGVPITSGGGTRYLLTQIEGLTNRRAIVARECK</sequence>
<protein>
    <submittedName>
        <fullName evidence="1">Uncharacterized protein</fullName>
    </submittedName>
</protein>
<dbReference type="RefSeq" id="WP_100362743.1">
    <property type="nucleotide sequence ID" value="NZ_PGEN01000001.1"/>
</dbReference>
<proteinExistence type="predicted"/>
<name>A0A430CQ61_9SPHN</name>
<comment type="caution">
    <text evidence="1">The sequence shown here is derived from an EMBL/GenBank/DDBJ whole genome shotgun (WGS) entry which is preliminary data.</text>
</comment>
<dbReference type="EMBL" id="QQYZ01000019">
    <property type="protein sequence ID" value="RSY79621.1"/>
    <property type="molecule type" value="Genomic_DNA"/>
</dbReference>
<organism evidence="1 2">
    <name type="scientific">Sphingomonas koreensis</name>
    <dbReference type="NCBI Taxonomy" id="93064"/>
    <lineage>
        <taxon>Bacteria</taxon>
        <taxon>Pseudomonadati</taxon>
        <taxon>Pseudomonadota</taxon>
        <taxon>Alphaproteobacteria</taxon>
        <taxon>Sphingomonadales</taxon>
        <taxon>Sphingomonadaceae</taxon>
        <taxon>Sphingomonas</taxon>
    </lineage>
</organism>
<evidence type="ECO:0000313" key="2">
    <source>
        <dbReference type="Proteomes" id="UP000287746"/>
    </source>
</evidence>